<comment type="caution">
    <text evidence="1">The sequence shown here is derived from an EMBL/GenBank/DDBJ whole genome shotgun (WGS) entry which is preliminary data.</text>
</comment>
<gene>
    <name evidence="1" type="ORF">Sru01_05970</name>
</gene>
<dbReference type="EMBL" id="BOOU01000007">
    <property type="protein sequence ID" value="GII75615.1"/>
    <property type="molecule type" value="Genomic_DNA"/>
</dbReference>
<evidence type="ECO:0000313" key="2">
    <source>
        <dbReference type="Proteomes" id="UP000655287"/>
    </source>
</evidence>
<dbReference type="AlphaFoldDB" id="A0A919V2T5"/>
<protein>
    <submittedName>
        <fullName evidence="1">Uncharacterized protein</fullName>
    </submittedName>
</protein>
<accession>A0A919V2T5</accession>
<proteinExistence type="predicted"/>
<dbReference type="RefSeq" id="WP_203982256.1">
    <property type="nucleotide sequence ID" value="NZ_BOOU01000007.1"/>
</dbReference>
<name>A0A919V2T5_9ACTN</name>
<dbReference type="Proteomes" id="UP000655287">
    <property type="component" value="Unassembled WGS sequence"/>
</dbReference>
<keyword evidence="2" id="KW-1185">Reference proteome</keyword>
<organism evidence="1 2">
    <name type="scientific">Sphaerisporangium rufum</name>
    <dbReference type="NCBI Taxonomy" id="1381558"/>
    <lineage>
        <taxon>Bacteria</taxon>
        <taxon>Bacillati</taxon>
        <taxon>Actinomycetota</taxon>
        <taxon>Actinomycetes</taxon>
        <taxon>Streptosporangiales</taxon>
        <taxon>Streptosporangiaceae</taxon>
        <taxon>Sphaerisporangium</taxon>
    </lineage>
</organism>
<evidence type="ECO:0000313" key="1">
    <source>
        <dbReference type="EMBL" id="GII75615.1"/>
    </source>
</evidence>
<reference evidence="1" key="1">
    <citation type="submission" date="2021-01" db="EMBL/GenBank/DDBJ databases">
        <title>Whole genome shotgun sequence of Sphaerisporangium rufum NBRC 109079.</title>
        <authorList>
            <person name="Komaki H."/>
            <person name="Tamura T."/>
        </authorList>
    </citation>
    <scope>NUCLEOTIDE SEQUENCE</scope>
    <source>
        <strain evidence="1">NBRC 109079</strain>
    </source>
</reference>
<sequence>MFVVAIDVAFDGPSGSGSMSVVQIFRLRDEKIALPRDYFTAEEVAWGIEFRGSASDKWWNIFPWTPGSGVAFAGSSGFGVPVDQHTAPGGPDIRQFSCEFRSRLKYENINVFS</sequence>